<accession>A0A2Z3H715</accession>
<evidence type="ECO:0000313" key="4">
    <source>
        <dbReference type="Proteomes" id="UP000245802"/>
    </source>
</evidence>
<dbReference type="Proteomes" id="UP000245802">
    <property type="component" value="Chromosome"/>
</dbReference>
<dbReference type="InterPro" id="IPR036465">
    <property type="entry name" value="vWFA_dom_sf"/>
</dbReference>
<keyword evidence="4" id="KW-1185">Reference proteome</keyword>
<dbReference type="PANTHER" id="PTHR37464:SF1">
    <property type="entry name" value="BLL2463 PROTEIN"/>
    <property type="match status" value="1"/>
</dbReference>
<dbReference type="InterPro" id="IPR011635">
    <property type="entry name" value="CARDB"/>
</dbReference>
<feature type="transmembrane region" description="Helical" evidence="1">
    <location>
        <begin position="57"/>
        <end position="74"/>
    </location>
</feature>
<organism evidence="3 4">
    <name type="scientific">Gemmata obscuriglobus</name>
    <dbReference type="NCBI Taxonomy" id="114"/>
    <lineage>
        <taxon>Bacteria</taxon>
        <taxon>Pseudomonadati</taxon>
        <taxon>Planctomycetota</taxon>
        <taxon>Planctomycetia</taxon>
        <taxon>Gemmatales</taxon>
        <taxon>Gemmataceae</taxon>
        <taxon>Gemmata</taxon>
    </lineage>
</organism>
<sequence length="748" mass="80233">MPFQAPLMLFGAAAVTVPLALHFFYRARYKPLPWGPMKLLREAVEQTSRRLKFQERLLLLLRCLALILLALALARPALDSVSGAASDGPVDAVLMFDTSYSMAARDGEKTRLERAKDAAVAVLDALPDQSSVQIYACADRAQALGPVSRYNRDQAKQLVRSIEVTSLSTDVLPGLTDALAAAETGTAPAKEIYVFSDLQKSGFERQQPGLRAKCEEAREKKAGLVFVRCGNPGRKIPNVSVVDVKLLAAIPHTRTRVPFVVTVKNTGPEPVRGIKVSLELDGKAVERDATQIDQIDPGATAEVTLTGGLEESGPRLLAVYADGDGLDGDNVLYKIVGVRDKVNALLVAHPFAGLPATDAGDWFVRKALVPFDTERERDKIEKYFIATESVQPAEVGPDKLAGKDIVYLLNAPVRTDDPFVGMPPAFVSQLAEFVKGGGGLVFGAGPLVNPGDYNRVLGRAGAGLLPVPLGPDLPAATAEAPFRPAVESIDDRDDVFGKVKPYADWIDRATFTRMLHLDDTGPDAAGGRVRVRTTDNRPLVASRVVGDGEVLFFAAPLDESWGSRLMADGQFAVPLTTYIVSHLTGRKVPGGARTAGDTLTWAPPVAASGYELIKPRPRTGKGDDGRNRLRVKLGEAKAGAGARPVVSTADSLVAGEYAIVPAGGAQADGATFAVNPDLRETDNLEPVSDSELEKMLGYRPTIIQAGAGTETAIRERRTHGEWTEWVLLALLLLLMGEATWAWFCGRAW</sequence>
<proteinExistence type="predicted"/>
<dbReference type="RefSeq" id="WP_010050269.1">
    <property type="nucleotide sequence ID" value="NZ_CP025958.1"/>
</dbReference>
<keyword evidence="1" id="KW-0812">Transmembrane</keyword>
<dbReference type="InterPro" id="IPR024163">
    <property type="entry name" value="Aerotolerance_reg_N"/>
</dbReference>
<dbReference type="PANTHER" id="PTHR37464">
    <property type="entry name" value="BLL2463 PROTEIN"/>
    <property type="match status" value="1"/>
</dbReference>
<protein>
    <submittedName>
        <fullName evidence="3">VWA domain-containing protein</fullName>
    </submittedName>
</protein>
<gene>
    <name evidence="3" type="ORF">C1280_18360</name>
</gene>
<dbReference type="AlphaFoldDB" id="A0A2Z3H715"/>
<dbReference type="Pfam" id="PF07584">
    <property type="entry name" value="BatA"/>
    <property type="match status" value="1"/>
</dbReference>
<dbReference type="EMBL" id="CP025958">
    <property type="protein sequence ID" value="AWM38755.1"/>
    <property type="molecule type" value="Genomic_DNA"/>
</dbReference>
<dbReference type="Gene3D" id="3.40.50.880">
    <property type="match status" value="1"/>
</dbReference>
<dbReference type="OrthoDB" id="7052926at2"/>
<dbReference type="Gene3D" id="3.40.50.410">
    <property type="entry name" value="von Willebrand factor, type A domain"/>
    <property type="match status" value="1"/>
</dbReference>
<dbReference type="Pfam" id="PF07705">
    <property type="entry name" value="CARDB"/>
    <property type="match status" value="1"/>
</dbReference>
<dbReference type="InterPro" id="IPR029062">
    <property type="entry name" value="Class_I_gatase-like"/>
</dbReference>
<evidence type="ECO:0000259" key="2">
    <source>
        <dbReference type="SMART" id="SM00327"/>
    </source>
</evidence>
<keyword evidence="1" id="KW-0472">Membrane</keyword>
<keyword evidence="1" id="KW-1133">Transmembrane helix</keyword>
<dbReference type="SMART" id="SM00327">
    <property type="entry name" value="VWA"/>
    <property type="match status" value="1"/>
</dbReference>
<feature type="transmembrane region" description="Helical" evidence="1">
    <location>
        <begin position="725"/>
        <end position="743"/>
    </location>
</feature>
<dbReference type="InterPro" id="IPR002035">
    <property type="entry name" value="VWF_A"/>
</dbReference>
<dbReference type="KEGG" id="gog:C1280_18360"/>
<dbReference type="Gene3D" id="2.60.40.10">
    <property type="entry name" value="Immunoglobulins"/>
    <property type="match status" value="1"/>
</dbReference>
<feature type="domain" description="VWFA" evidence="2">
    <location>
        <begin position="89"/>
        <end position="259"/>
    </location>
</feature>
<dbReference type="SUPFAM" id="SSF53300">
    <property type="entry name" value="vWA-like"/>
    <property type="match status" value="1"/>
</dbReference>
<name>A0A2Z3H715_9BACT</name>
<dbReference type="Pfam" id="PF13519">
    <property type="entry name" value="VWA_2"/>
    <property type="match status" value="1"/>
</dbReference>
<reference evidence="3 4" key="1">
    <citation type="submission" date="2018-01" db="EMBL/GenBank/DDBJ databases">
        <title>G. obscuriglobus.</title>
        <authorList>
            <person name="Franke J."/>
            <person name="Blomberg W."/>
            <person name="Selmecki A."/>
        </authorList>
    </citation>
    <scope>NUCLEOTIDE SEQUENCE [LARGE SCALE GENOMIC DNA]</scope>
    <source>
        <strain evidence="3 4">DSM 5831</strain>
    </source>
</reference>
<dbReference type="InterPro" id="IPR013783">
    <property type="entry name" value="Ig-like_fold"/>
</dbReference>
<feature type="transmembrane region" description="Helical" evidence="1">
    <location>
        <begin position="6"/>
        <end position="25"/>
    </location>
</feature>
<dbReference type="CDD" id="cd00198">
    <property type="entry name" value="vWFA"/>
    <property type="match status" value="1"/>
</dbReference>
<dbReference type="SUPFAM" id="SSF52317">
    <property type="entry name" value="Class I glutamine amidotransferase-like"/>
    <property type="match status" value="1"/>
</dbReference>
<dbReference type="NCBIfam" id="TIGR02226">
    <property type="entry name" value="two_anch"/>
    <property type="match status" value="1"/>
</dbReference>
<dbReference type="InterPro" id="IPR011933">
    <property type="entry name" value="Double_TM_dom"/>
</dbReference>
<evidence type="ECO:0000256" key="1">
    <source>
        <dbReference type="SAM" id="Phobius"/>
    </source>
</evidence>
<evidence type="ECO:0000313" key="3">
    <source>
        <dbReference type="EMBL" id="AWM38755.1"/>
    </source>
</evidence>